<dbReference type="PANTHER" id="PTHR13230">
    <property type="entry name" value="GENERAL TRANSCRIPTION FACTOR IIIC, POLYPEPTIDE 5"/>
    <property type="match status" value="1"/>
</dbReference>
<evidence type="ECO:0000259" key="7">
    <source>
        <dbReference type="Pfam" id="PF17682"/>
    </source>
</evidence>
<evidence type="ECO:0000256" key="2">
    <source>
        <dbReference type="ARBA" id="ARBA00023125"/>
    </source>
</evidence>
<dbReference type="GO" id="GO:0001002">
    <property type="term" value="F:RNA polymerase III type 1 promoter sequence-specific DNA binding"/>
    <property type="evidence" value="ECO:0007669"/>
    <property type="project" value="TreeGrafter"/>
</dbReference>
<reference evidence="8" key="1">
    <citation type="submission" date="2020-10" db="EMBL/GenBank/DDBJ databases">
        <title>The Whole-Genome Sequence of Metschnikowia persimmonesis, a Novel Endophytic Yeast Species Isolated from Medicinal Plant Diospyros kaki Thumb.</title>
        <authorList>
            <person name="Rahmat E."/>
            <person name="Kang Y."/>
        </authorList>
    </citation>
    <scope>NUCLEOTIDE SEQUENCE</scope>
    <source>
        <strain evidence="8">KIOM G15050</strain>
    </source>
</reference>
<dbReference type="PANTHER" id="PTHR13230:SF5">
    <property type="entry name" value="GENERAL TRANSCRIPTION FACTOR 3C POLYPEPTIDE 5"/>
    <property type="match status" value="1"/>
</dbReference>
<comment type="subcellular location">
    <subcellularLocation>
        <location evidence="1">Nucleus</location>
    </subcellularLocation>
</comment>
<dbReference type="InterPro" id="IPR040454">
    <property type="entry name" value="TF_IIIC_Tfc1/Sfc1"/>
</dbReference>
<evidence type="ECO:0000313" key="9">
    <source>
        <dbReference type="Proteomes" id="UP000649328"/>
    </source>
</evidence>
<dbReference type="Pfam" id="PF17682">
    <property type="entry name" value="Tau95_N"/>
    <property type="match status" value="1"/>
</dbReference>
<dbReference type="InterPro" id="IPR019136">
    <property type="entry name" value="TF_IIIC_su-5_HTH"/>
</dbReference>
<dbReference type="OrthoDB" id="5598268at2759"/>
<dbReference type="GO" id="GO:0001003">
    <property type="term" value="F:RNA polymerase III type 2 promoter sequence-specific DNA binding"/>
    <property type="evidence" value="ECO:0007669"/>
    <property type="project" value="TreeGrafter"/>
</dbReference>
<proteinExistence type="predicted"/>
<feature type="compositionally biased region" description="Basic and acidic residues" evidence="5">
    <location>
        <begin position="490"/>
        <end position="501"/>
    </location>
</feature>
<evidence type="ECO:0008006" key="10">
    <source>
        <dbReference type="Google" id="ProtNLM"/>
    </source>
</evidence>
<feature type="region of interest" description="Disordered" evidence="5">
    <location>
        <begin position="490"/>
        <end position="537"/>
    </location>
</feature>
<dbReference type="GO" id="GO:0000127">
    <property type="term" value="C:transcription factor TFIIIC complex"/>
    <property type="evidence" value="ECO:0007669"/>
    <property type="project" value="InterPro"/>
</dbReference>
<dbReference type="GO" id="GO:0006384">
    <property type="term" value="P:transcription initiation at RNA polymerase III promoter"/>
    <property type="evidence" value="ECO:0007669"/>
    <property type="project" value="InterPro"/>
</dbReference>
<organism evidence="8 9">
    <name type="scientific">Metschnikowia pulcherrima</name>
    <dbReference type="NCBI Taxonomy" id="27326"/>
    <lineage>
        <taxon>Eukaryota</taxon>
        <taxon>Fungi</taxon>
        <taxon>Dikarya</taxon>
        <taxon>Ascomycota</taxon>
        <taxon>Saccharomycotina</taxon>
        <taxon>Pichiomycetes</taxon>
        <taxon>Metschnikowiaceae</taxon>
        <taxon>Metschnikowia</taxon>
    </lineage>
</organism>
<feature type="domain" description="Transcription factor IIIC subunit 5 HTH" evidence="6">
    <location>
        <begin position="201"/>
        <end position="362"/>
    </location>
</feature>
<dbReference type="AlphaFoldDB" id="A0A8H7L8E8"/>
<feature type="compositionally biased region" description="Acidic residues" evidence="5">
    <location>
        <begin position="502"/>
        <end position="525"/>
    </location>
</feature>
<sequence length="576" mass="65927">MDKAHAARYPLDIPHVTAVELPLNVRNTDRAIGMLGGKERIRMAINSQYRPLPIQVSSHAVDDRNLELRLRNDPFHHPVPASLNRREKVLIKVGIPKLSLPADYHDNPGKYLIRELIKMNKEKRGPVHKVEPVLIVNKNYNFRAMADFQMSTKNNEAVQKFNQQVLESAKFADAKEFYESQLTKNDEHKDPSMYENKDHQLIPPPHFSATKFPYDYKYKKSPFTVAIRGDSGDVKVVMKTDSKKLFTNTVDYHKGVVPHQPLPEIVAKFSWLQRTDLSNEWAERKLYECIIQLNKLFSLKPVWLRKLLIDVMPEDLKLAVKEALPYVSYCYKNGPWRFCNVKLGVDPTADRSYWLYQSEYFRLPGPQARESLREVKKVPLHTLSLSYPESDVEISESLVFTGNKVPLTIIYHLGEIIDPDVQQAIAEAQNAGKFFREAPDSQDGWITRQMMGTIRGIIRYKLLQLQLEQSIKPEDIARIIATDHTLKDARRDDDDATRLVEENDEDEDDDEDDQGVAQNDDDADEAAQNGAAQFDALVPSVSEEDVINRVKQVDEESAAKLLSLVGLIKQDALNRS</sequence>
<dbReference type="Proteomes" id="UP000649328">
    <property type="component" value="Unassembled WGS sequence"/>
</dbReference>
<protein>
    <recommendedName>
        <fullName evidence="10">Transcription factor IIIC subunit 5 HTH domain-containing protein</fullName>
    </recommendedName>
</protein>
<keyword evidence="2" id="KW-0238">DNA-binding</keyword>
<dbReference type="EMBL" id="JACBPP010000010">
    <property type="protein sequence ID" value="KAF7998934.1"/>
    <property type="molecule type" value="Genomic_DNA"/>
</dbReference>
<gene>
    <name evidence="8" type="ORF">HF325_006466</name>
</gene>
<evidence type="ECO:0000256" key="1">
    <source>
        <dbReference type="ARBA" id="ARBA00004123"/>
    </source>
</evidence>
<accession>A0A8H7L8E8</accession>
<feature type="domain" description="Transcription factor IIIC subunit Tfc1/Sfc1 triple barrel" evidence="7">
    <location>
        <begin position="18"/>
        <end position="151"/>
    </location>
</feature>
<dbReference type="InterPro" id="IPR042536">
    <property type="entry name" value="TFIIIC_tauA_Sfc1"/>
</dbReference>
<keyword evidence="9" id="KW-1185">Reference proteome</keyword>
<keyword evidence="3" id="KW-0804">Transcription</keyword>
<dbReference type="InterPro" id="IPR041499">
    <property type="entry name" value="Tfc1/Sfc1_N"/>
</dbReference>
<dbReference type="Pfam" id="PF09734">
    <property type="entry name" value="Tau95"/>
    <property type="match status" value="1"/>
</dbReference>
<comment type="caution">
    <text evidence="8">The sequence shown here is derived from an EMBL/GenBank/DDBJ whole genome shotgun (WGS) entry which is preliminary data.</text>
</comment>
<dbReference type="GO" id="GO:0005634">
    <property type="term" value="C:nucleus"/>
    <property type="evidence" value="ECO:0007669"/>
    <property type="project" value="UniProtKB-SubCell"/>
</dbReference>
<keyword evidence="4" id="KW-0539">Nucleus</keyword>
<name>A0A8H7L8E8_9ASCO</name>
<evidence type="ECO:0000313" key="8">
    <source>
        <dbReference type="EMBL" id="KAF7998934.1"/>
    </source>
</evidence>
<evidence type="ECO:0000256" key="5">
    <source>
        <dbReference type="SAM" id="MobiDB-lite"/>
    </source>
</evidence>
<evidence type="ECO:0000259" key="6">
    <source>
        <dbReference type="Pfam" id="PF09734"/>
    </source>
</evidence>
<evidence type="ECO:0000256" key="4">
    <source>
        <dbReference type="ARBA" id="ARBA00023242"/>
    </source>
</evidence>
<dbReference type="Gene3D" id="3.30.200.160">
    <property type="entry name" value="TFIIIC, subcomplex tauA, subunit Sfc1, barrel domain"/>
    <property type="match status" value="1"/>
</dbReference>
<evidence type="ECO:0000256" key="3">
    <source>
        <dbReference type="ARBA" id="ARBA00023163"/>
    </source>
</evidence>